<dbReference type="Proteomes" id="UP000824201">
    <property type="component" value="Unassembled WGS sequence"/>
</dbReference>
<accession>A0A9D1EC66</accession>
<evidence type="ECO:0000313" key="2">
    <source>
        <dbReference type="Proteomes" id="UP000824201"/>
    </source>
</evidence>
<gene>
    <name evidence="1" type="ORF">IAC96_01680</name>
</gene>
<name>A0A9D1EC66_9FIRM</name>
<reference evidence="1" key="2">
    <citation type="journal article" date="2021" name="PeerJ">
        <title>Extensive microbial diversity within the chicken gut microbiome revealed by metagenomics and culture.</title>
        <authorList>
            <person name="Gilroy R."/>
            <person name="Ravi A."/>
            <person name="Getino M."/>
            <person name="Pursley I."/>
            <person name="Horton D.L."/>
            <person name="Alikhan N.F."/>
            <person name="Baker D."/>
            <person name="Gharbi K."/>
            <person name="Hall N."/>
            <person name="Watson M."/>
            <person name="Adriaenssens E.M."/>
            <person name="Foster-Nyarko E."/>
            <person name="Jarju S."/>
            <person name="Secka A."/>
            <person name="Antonio M."/>
            <person name="Oren A."/>
            <person name="Chaudhuri R.R."/>
            <person name="La Ragione R."/>
            <person name="Hildebrand F."/>
            <person name="Pallen M.J."/>
        </authorList>
    </citation>
    <scope>NUCLEOTIDE SEQUENCE</scope>
    <source>
        <strain evidence="1">ChiW13-3771</strain>
    </source>
</reference>
<evidence type="ECO:0000313" key="1">
    <source>
        <dbReference type="EMBL" id="HIR87637.1"/>
    </source>
</evidence>
<dbReference type="AlphaFoldDB" id="A0A9D1EC66"/>
<reference evidence="1" key="1">
    <citation type="submission" date="2020-10" db="EMBL/GenBank/DDBJ databases">
        <authorList>
            <person name="Gilroy R."/>
        </authorList>
    </citation>
    <scope>NUCLEOTIDE SEQUENCE</scope>
    <source>
        <strain evidence="1">ChiW13-3771</strain>
    </source>
</reference>
<organism evidence="1 2">
    <name type="scientific">Candidatus Fimimorpha faecalis</name>
    <dbReference type="NCBI Taxonomy" id="2840824"/>
    <lineage>
        <taxon>Bacteria</taxon>
        <taxon>Bacillati</taxon>
        <taxon>Bacillota</taxon>
        <taxon>Clostridia</taxon>
        <taxon>Eubacteriales</taxon>
        <taxon>Candidatus Fimimorpha</taxon>
    </lineage>
</organism>
<comment type="caution">
    <text evidence="1">The sequence shown here is derived from an EMBL/GenBank/DDBJ whole genome shotgun (WGS) entry which is preliminary data.</text>
</comment>
<sequence length="67" mass="8478">MHTENRRVFKVQYKMGRYPFDQKKERIIHYWAKRKEGFLEQRREELHSSLAQRWMKQIEYYSIAAQK</sequence>
<dbReference type="EMBL" id="DVHN01000016">
    <property type="protein sequence ID" value="HIR87637.1"/>
    <property type="molecule type" value="Genomic_DNA"/>
</dbReference>
<proteinExistence type="predicted"/>
<protein>
    <submittedName>
        <fullName evidence="1">Uncharacterized protein</fullName>
    </submittedName>
</protein>